<evidence type="ECO:0000313" key="3">
    <source>
        <dbReference type="Proteomes" id="UP000499080"/>
    </source>
</evidence>
<reference evidence="2 3" key="1">
    <citation type="journal article" date="2019" name="Sci. Rep.">
        <title>Orb-weaving spider Araneus ventricosus genome elucidates the spidroin gene catalogue.</title>
        <authorList>
            <person name="Kono N."/>
            <person name="Nakamura H."/>
            <person name="Ohtoshi R."/>
            <person name="Moran D.A.P."/>
            <person name="Shinohara A."/>
            <person name="Yoshida Y."/>
            <person name="Fujiwara M."/>
            <person name="Mori M."/>
            <person name="Tomita M."/>
            <person name="Arakawa K."/>
        </authorList>
    </citation>
    <scope>NUCLEOTIDE SEQUENCE [LARGE SCALE GENOMIC DNA]</scope>
</reference>
<dbReference type="Proteomes" id="UP000499080">
    <property type="component" value="Unassembled WGS sequence"/>
</dbReference>
<gene>
    <name evidence="2" type="ORF">AVEN_123514_1</name>
</gene>
<dbReference type="AlphaFoldDB" id="A0A4Y2GNG5"/>
<dbReference type="InterPro" id="IPR002782">
    <property type="entry name" value="Mut7-C_RNAse_dom"/>
</dbReference>
<keyword evidence="3" id="KW-1185">Reference proteome</keyword>
<organism evidence="2 3">
    <name type="scientific">Araneus ventricosus</name>
    <name type="common">Orbweaver spider</name>
    <name type="synonym">Epeira ventricosa</name>
    <dbReference type="NCBI Taxonomy" id="182803"/>
    <lineage>
        <taxon>Eukaryota</taxon>
        <taxon>Metazoa</taxon>
        <taxon>Ecdysozoa</taxon>
        <taxon>Arthropoda</taxon>
        <taxon>Chelicerata</taxon>
        <taxon>Arachnida</taxon>
        <taxon>Araneae</taxon>
        <taxon>Araneomorphae</taxon>
        <taxon>Entelegynae</taxon>
        <taxon>Araneoidea</taxon>
        <taxon>Araneidae</taxon>
        <taxon>Araneus</taxon>
    </lineage>
</organism>
<protein>
    <recommendedName>
        <fullName evidence="1">Mut7-C RNAse domain-containing protein</fullName>
    </recommendedName>
</protein>
<dbReference type="Pfam" id="PF01927">
    <property type="entry name" value="Mut7-C"/>
    <property type="match status" value="1"/>
</dbReference>
<name>A0A4Y2GNG5_ARAVE</name>
<evidence type="ECO:0000259" key="1">
    <source>
        <dbReference type="Pfam" id="PF01927"/>
    </source>
</evidence>
<comment type="caution">
    <text evidence="2">The sequence shown here is derived from an EMBL/GenBank/DDBJ whole genome shotgun (WGS) entry which is preliminary data.</text>
</comment>
<evidence type="ECO:0000313" key="2">
    <source>
        <dbReference type="EMBL" id="GBM55432.1"/>
    </source>
</evidence>
<proteinExistence type="predicted"/>
<sequence>MNVGPYKILGQIRQRVDCLSVCIIAYLFSFETNSLRMPSGGNACAKKKGRSENLAVCNESNYIHVQDDVLLSLWTRFVGFDADMTTIGKKNATVYQCDVTAMNGYVHESVPVQLAAFTPKVFERVRHFFLCAGCGKVYWEGSHLSRVKKSMSKYVDVRSEDKSVYKSLLGELGSDDEETAQETTAAS</sequence>
<dbReference type="EMBL" id="BGPR01001500">
    <property type="protein sequence ID" value="GBM55432.1"/>
    <property type="molecule type" value="Genomic_DNA"/>
</dbReference>
<dbReference type="OrthoDB" id="18193at2759"/>
<accession>A0A4Y2GNG5</accession>
<feature type="domain" description="Mut7-C RNAse" evidence="1">
    <location>
        <begin position="117"/>
        <end position="150"/>
    </location>
</feature>